<dbReference type="GO" id="GO:0009791">
    <property type="term" value="P:post-embryonic development"/>
    <property type="evidence" value="ECO:0007669"/>
    <property type="project" value="UniProtKB-ARBA"/>
</dbReference>
<comment type="function">
    <text evidence="1">May have a structural role to stabilize the lipid body during desiccation of the seed by preventing coalescence of the oil. Probably interacts with both lipid and phospholipid moieties of lipid bodies. May also provide recognition signals for specific lipase anchorage in lipolysis during seedling growth.</text>
</comment>
<evidence type="ECO:0000256" key="5">
    <source>
        <dbReference type="ARBA" id="ARBA00022989"/>
    </source>
</evidence>
<dbReference type="Pfam" id="PF01277">
    <property type="entry name" value="Oleosin"/>
    <property type="match status" value="1"/>
</dbReference>
<dbReference type="InterPro" id="IPR000136">
    <property type="entry name" value="Oleosin"/>
</dbReference>
<feature type="transmembrane region" description="Helical" evidence="8">
    <location>
        <begin position="65"/>
        <end position="89"/>
    </location>
</feature>
<comment type="similarity">
    <text evidence="2 7">Belongs to the oleosin family.</text>
</comment>
<comment type="subcellular location">
    <subcellularLocation>
        <location evidence="7">Lipid droplet</location>
    </subcellularLocation>
    <subcellularLocation>
        <location evidence="7">Membrane</location>
        <topology evidence="7">Multi-pass membrane protein</topology>
    </subcellularLocation>
</comment>
<evidence type="ECO:0000256" key="2">
    <source>
        <dbReference type="ARBA" id="ARBA00010858"/>
    </source>
</evidence>
<keyword evidence="10" id="KW-1185">Reference proteome</keyword>
<feature type="transmembrane region" description="Helical" evidence="8">
    <location>
        <begin position="20"/>
        <end position="53"/>
    </location>
</feature>
<evidence type="ECO:0000313" key="10">
    <source>
        <dbReference type="Proteomes" id="UP000607653"/>
    </source>
</evidence>
<keyword evidence="3 7" id="KW-0551">Lipid droplet</keyword>
<dbReference type="PANTHER" id="PTHR33203">
    <property type="entry name" value="OLEOSIN"/>
    <property type="match status" value="1"/>
</dbReference>
<evidence type="ECO:0000256" key="3">
    <source>
        <dbReference type="ARBA" id="ARBA00022677"/>
    </source>
</evidence>
<dbReference type="EMBL" id="DUZY01000001">
    <property type="protein sequence ID" value="DAD18387.1"/>
    <property type="molecule type" value="Genomic_DNA"/>
</dbReference>
<organism evidence="9 10">
    <name type="scientific">Nelumbo nucifera</name>
    <name type="common">Sacred lotus</name>
    <dbReference type="NCBI Taxonomy" id="4432"/>
    <lineage>
        <taxon>Eukaryota</taxon>
        <taxon>Viridiplantae</taxon>
        <taxon>Streptophyta</taxon>
        <taxon>Embryophyta</taxon>
        <taxon>Tracheophyta</taxon>
        <taxon>Spermatophyta</taxon>
        <taxon>Magnoliopsida</taxon>
        <taxon>Proteales</taxon>
        <taxon>Nelumbonaceae</taxon>
        <taxon>Nelumbo</taxon>
    </lineage>
</organism>
<evidence type="ECO:0000313" key="9">
    <source>
        <dbReference type="EMBL" id="DAD18387.1"/>
    </source>
</evidence>
<dbReference type="PROSITE" id="PS00811">
    <property type="entry name" value="OLEOSINS"/>
    <property type="match status" value="1"/>
</dbReference>
<gene>
    <name evidence="9" type="ORF">HUJ06_019850</name>
</gene>
<evidence type="ECO:0000256" key="7">
    <source>
        <dbReference type="RuleBase" id="RU000540"/>
    </source>
</evidence>
<evidence type="ECO:0000256" key="6">
    <source>
        <dbReference type="ARBA" id="ARBA00023136"/>
    </source>
</evidence>
<dbReference type="GO" id="GO:0048608">
    <property type="term" value="P:reproductive structure development"/>
    <property type="evidence" value="ECO:0007669"/>
    <property type="project" value="UniProtKB-ARBA"/>
</dbReference>
<evidence type="ECO:0000256" key="1">
    <source>
        <dbReference type="ARBA" id="ARBA00002582"/>
    </source>
</evidence>
<dbReference type="Proteomes" id="UP000607653">
    <property type="component" value="Unassembled WGS sequence"/>
</dbReference>
<keyword evidence="5 8" id="KW-1133">Transmembrane helix</keyword>
<keyword evidence="4 8" id="KW-0812">Transmembrane</keyword>
<dbReference type="PANTHER" id="PTHR33203:SF25">
    <property type="entry name" value="OLEOSIN 18.5 KDA"/>
    <property type="match status" value="1"/>
</dbReference>
<evidence type="ECO:0000256" key="8">
    <source>
        <dbReference type="SAM" id="Phobius"/>
    </source>
</evidence>
<comment type="caution">
    <text evidence="9">The sequence shown here is derived from an EMBL/GenBank/DDBJ whole genome shotgun (WGS) entry which is preliminary data.</text>
</comment>
<keyword evidence="6 8" id="KW-0472">Membrane</keyword>
<sequence length="126" mass="13032">MADNSSQQQPNCQKVVKAVAAISIGGCVLLLAGLTLAATVIGLTLATPLLVIFSPILLPAAMAASLLITGFLTSGGLGVAGVSVLSWLYQYVTGKHPPGSDQLHQAEMKLQSAVKDMKEKVGKFNQ</sequence>
<name>A0A822XDY2_NELNU</name>
<dbReference type="AlphaFoldDB" id="A0A822XDY2"/>
<dbReference type="GO" id="GO:0012511">
    <property type="term" value="C:monolayer-surrounded lipid storage body"/>
    <property type="evidence" value="ECO:0007669"/>
    <property type="project" value="InterPro"/>
</dbReference>
<dbReference type="GO" id="GO:0016020">
    <property type="term" value="C:membrane"/>
    <property type="evidence" value="ECO:0007669"/>
    <property type="project" value="UniProtKB-SubCell"/>
</dbReference>
<accession>A0A822XDY2</accession>
<proteinExistence type="inferred from homology"/>
<reference evidence="9 10" key="1">
    <citation type="journal article" date="2020" name="Mol. Biol. Evol.">
        <title>Distinct Expression and Methylation Patterns for Genes with Different Fates following a Single Whole-Genome Duplication in Flowering Plants.</title>
        <authorList>
            <person name="Shi T."/>
            <person name="Rahmani R.S."/>
            <person name="Gugger P.F."/>
            <person name="Wang M."/>
            <person name="Li H."/>
            <person name="Zhang Y."/>
            <person name="Li Z."/>
            <person name="Wang Q."/>
            <person name="Van de Peer Y."/>
            <person name="Marchal K."/>
            <person name="Chen J."/>
        </authorList>
    </citation>
    <scope>NUCLEOTIDE SEQUENCE [LARGE SCALE GENOMIC DNA]</scope>
    <source>
        <tissue evidence="9">Leaf</tissue>
    </source>
</reference>
<evidence type="ECO:0000256" key="4">
    <source>
        <dbReference type="ARBA" id="ARBA00022692"/>
    </source>
</evidence>
<protein>
    <recommendedName>
        <fullName evidence="7">Oleosin</fullName>
    </recommendedName>
</protein>